<evidence type="ECO:0000313" key="1">
    <source>
        <dbReference type="EMBL" id="KAB2332537.1"/>
    </source>
</evidence>
<organism evidence="1 2">
    <name type="scientific">Bacillus mesophilum</name>
    <dbReference type="NCBI Taxonomy" id="1071718"/>
    <lineage>
        <taxon>Bacteria</taxon>
        <taxon>Bacillati</taxon>
        <taxon>Bacillota</taxon>
        <taxon>Bacilli</taxon>
        <taxon>Bacillales</taxon>
        <taxon>Bacillaceae</taxon>
        <taxon>Bacillus</taxon>
    </lineage>
</organism>
<proteinExistence type="predicted"/>
<name>A0A7V7UUV7_9BACI</name>
<keyword evidence="2" id="KW-1185">Reference proteome</keyword>
<dbReference type="InterPro" id="IPR025573">
    <property type="entry name" value="YwpF"/>
</dbReference>
<accession>A0A7V7UUV7</accession>
<dbReference type="OrthoDB" id="2427395at2"/>
<protein>
    <recommendedName>
        <fullName evidence="3">YwpF-like protein</fullName>
    </recommendedName>
</protein>
<evidence type="ECO:0008006" key="3">
    <source>
        <dbReference type="Google" id="ProtNLM"/>
    </source>
</evidence>
<dbReference type="RefSeq" id="WP_151573835.1">
    <property type="nucleotide sequence ID" value="NZ_WBOT01000003.1"/>
</dbReference>
<sequence>MKTFKLVSMQVVEEDKLTDIELDDGLIINKEDENSTWLLETYINSQYKSYFQQKSDQELVVQVVISKKENDPAAFLTTILSMNEFDDHISILFKGQLKRTRSDFAETLLQDLLTQGLTGEDLMNEFKLKMRSRPKLAAK</sequence>
<dbReference type="AlphaFoldDB" id="A0A7V7UUV7"/>
<dbReference type="EMBL" id="WBOT01000003">
    <property type="protein sequence ID" value="KAB2332537.1"/>
    <property type="molecule type" value="Genomic_DNA"/>
</dbReference>
<dbReference type="Proteomes" id="UP000441354">
    <property type="component" value="Unassembled WGS sequence"/>
</dbReference>
<evidence type="ECO:0000313" key="2">
    <source>
        <dbReference type="Proteomes" id="UP000441354"/>
    </source>
</evidence>
<reference evidence="1 2" key="1">
    <citation type="journal article" date="2014" name="Arch. Microbiol.">
        <title>Bacillus mesophilum sp. nov., strain IITR-54T, a novel 4-chlorobiphenyl dechlorinating bacterium.</title>
        <authorList>
            <person name="Manickam N."/>
            <person name="Singh N.K."/>
            <person name="Bajaj A."/>
            <person name="Kumar R.M."/>
            <person name="Kaur G."/>
            <person name="Kaur N."/>
            <person name="Bala M."/>
            <person name="Kumar A."/>
            <person name="Mayilraj S."/>
        </authorList>
    </citation>
    <scope>NUCLEOTIDE SEQUENCE [LARGE SCALE GENOMIC DNA]</scope>
    <source>
        <strain evidence="1 2">IITR-54</strain>
    </source>
</reference>
<dbReference type="Pfam" id="PF14183">
    <property type="entry name" value="YwpF"/>
    <property type="match status" value="1"/>
</dbReference>
<gene>
    <name evidence="1" type="ORF">F7732_10585</name>
</gene>
<comment type="caution">
    <text evidence="1">The sequence shown here is derived from an EMBL/GenBank/DDBJ whole genome shotgun (WGS) entry which is preliminary data.</text>
</comment>